<proteinExistence type="predicted"/>
<dbReference type="EMBL" id="GL382209">
    <property type="protein sequence ID" value="EGT43948.1"/>
    <property type="molecule type" value="Genomic_DNA"/>
</dbReference>
<organism evidence="3">
    <name type="scientific">Caenorhabditis brenneri</name>
    <name type="common">Nematode worm</name>
    <dbReference type="NCBI Taxonomy" id="135651"/>
    <lineage>
        <taxon>Eukaryota</taxon>
        <taxon>Metazoa</taxon>
        <taxon>Ecdysozoa</taxon>
        <taxon>Nematoda</taxon>
        <taxon>Chromadorea</taxon>
        <taxon>Rhabditida</taxon>
        <taxon>Rhabditina</taxon>
        <taxon>Rhabditomorpha</taxon>
        <taxon>Rhabditoidea</taxon>
        <taxon>Rhabditidae</taxon>
        <taxon>Peloderinae</taxon>
        <taxon>Caenorhabditis</taxon>
    </lineage>
</organism>
<evidence type="ECO:0000313" key="2">
    <source>
        <dbReference type="EMBL" id="EGT43948.1"/>
    </source>
</evidence>
<dbReference type="InParanoid" id="G0PNR3"/>
<dbReference type="STRING" id="135651.G0PNR3"/>
<reference evidence="3" key="1">
    <citation type="submission" date="2011-07" db="EMBL/GenBank/DDBJ databases">
        <authorList>
            <consortium name="Caenorhabditis brenneri Sequencing and Analysis Consortium"/>
            <person name="Wilson R.K."/>
        </authorList>
    </citation>
    <scope>NUCLEOTIDE SEQUENCE [LARGE SCALE GENOMIC DNA]</scope>
    <source>
        <strain evidence="3">PB2801</strain>
    </source>
</reference>
<feature type="domain" description="FACT complex subunit SSRP1/POB3 N-terminal PH" evidence="1">
    <location>
        <begin position="5"/>
        <end position="78"/>
    </location>
</feature>
<dbReference type="eggNOG" id="KOG0526">
    <property type="taxonomic scope" value="Eukaryota"/>
</dbReference>
<dbReference type="Gene3D" id="2.30.29.30">
    <property type="entry name" value="Pleckstrin-homology domain (PH domain)/Phosphotyrosine-binding domain (PTB)"/>
    <property type="match status" value="1"/>
</dbReference>
<dbReference type="AlphaFoldDB" id="G0PNR3"/>
<dbReference type="Pfam" id="PF17292">
    <property type="entry name" value="POB3_N"/>
    <property type="match status" value="1"/>
</dbReference>
<dbReference type="InterPro" id="IPR011993">
    <property type="entry name" value="PH-like_dom_sf"/>
</dbReference>
<dbReference type="OrthoDB" id="498543at2759"/>
<sequence length="79" mass="8748">MTNLEITGVFIENVGVLTPGTFKFDIDSFSFKGDRGKKSVKVQTHDIDEVRFQKLGNKPGIRFALLDGGAHRFGGFKDT</sequence>
<keyword evidence="3" id="KW-1185">Reference proteome</keyword>
<dbReference type="Proteomes" id="UP000008068">
    <property type="component" value="Unassembled WGS sequence"/>
</dbReference>
<gene>
    <name evidence="2" type="ORF">CAEBREN_30399</name>
</gene>
<protein>
    <recommendedName>
        <fullName evidence="1">FACT complex subunit SSRP1/POB3 N-terminal PH domain-containing protein</fullName>
    </recommendedName>
</protein>
<evidence type="ECO:0000313" key="3">
    <source>
        <dbReference type="Proteomes" id="UP000008068"/>
    </source>
</evidence>
<feature type="non-terminal residue" evidence="2">
    <location>
        <position position="79"/>
    </location>
</feature>
<dbReference type="InterPro" id="IPR035417">
    <property type="entry name" value="SSRP1/POB3_N"/>
</dbReference>
<name>G0PNR3_CAEBE</name>
<accession>G0PNR3</accession>
<dbReference type="HOGENOM" id="CLU_2612790_0_0_1"/>
<evidence type="ECO:0000259" key="1">
    <source>
        <dbReference type="Pfam" id="PF17292"/>
    </source>
</evidence>